<dbReference type="Proteomes" id="UP000019804">
    <property type="component" value="Unassembled WGS sequence"/>
</dbReference>
<dbReference type="HOGENOM" id="CLU_071111_1_0_1"/>
<protein>
    <recommendedName>
        <fullName evidence="2">BTB domain-containing protein</fullName>
    </recommendedName>
</protein>
<dbReference type="Gene3D" id="3.30.710.10">
    <property type="entry name" value="Potassium Channel Kv1.1, Chain A"/>
    <property type="match status" value="1"/>
</dbReference>
<feature type="domain" description="BTB" evidence="2">
    <location>
        <begin position="51"/>
        <end position="116"/>
    </location>
</feature>
<dbReference type="InterPro" id="IPR000210">
    <property type="entry name" value="BTB/POZ_dom"/>
</dbReference>
<dbReference type="GeneID" id="63700904"/>
<evidence type="ECO:0000313" key="4">
    <source>
        <dbReference type="Proteomes" id="UP000019804"/>
    </source>
</evidence>
<keyword evidence="4" id="KW-1185">Reference proteome</keyword>
<name>A0A017SBV9_ASPRC</name>
<dbReference type="STRING" id="1388766.A0A017SBV9"/>
<reference evidence="4" key="1">
    <citation type="journal article" date="2014" name="Nat. Commun.">
        <title>Genomic adaptations of the halophilic Dead Sea filamentous fungus Eurotium rubrum.</title>
        <authorList>
            <person name="Kis-Papo T."/>
            <person name="Weig A.R."/>
            <person name="Riley R."/>
            <person name="Persoh D."/>
            <person name="Salamov A."/>
            <person name="Sun H."/>
            <person name="Lipzen A."/>
            <person name="Wasser S.P."/>
            <person name="Rambold G."/>
            <person name="Grigoriev I.V."/>
            <person name="Nevo E."/>
        </authorList>
    </citation>
    <scope>NUCLEOTIDE SEQUENCE [LARGE SCALE GENOMIC DNA]</scope>
    <source>
        <strain evidence="4">CBS 135680</strain>
    </source>
</reference>
<feature type="compositionally biased region" description="Basic residues" evidence="1">
    <location>
        <begin position="19"/>
        <end position="36"/>
    </location>
</feature>
<organism evidence="3 4">
    <name type="scientific">Aspergillus ruber (strain CBS 135680)</name>
    <dbReference type="NCBI Taxonomy" id="1388766"/>
    <lineage>
        <taxon>Eukaryota</taxon>
        <taxon>Fungi</taxon>
        <taxon>Dikarya</taxon>
        <taxon>Ascomycota</taxon>
        <taxon>Pezizomycotina</taxon>
        <taxon>Eurotiomycetes</taxon>
        <taxon>Eurotiomycetidae</taxon>
        <taxon>Eurotiales</taxon>
        <taxon>Aspergillaceae</taxon>
        <taxon>Aspergillus</taxon>
        <taxon>Aspergillus subgen. Aspergillus</taxon>
    </lineage>
</organism>
<proteinExistence type="predicted"/>
<dbReference type="Pfam" id="PF00651">
    <property type="entry name" value="BTB"/>
    <property type="match status" value="1"/>
</dbReference>
<dbReference type="EMBL" id="KK088427">
    <property type="protein sequence ID" value="EYE94296.1"/>
    <property type="molecule type" value="Genomic_DNA"/>
</dbReference>
<evidence type="ECO:0000313" key="3">
    <source>
        <dbReference type="EMBL" id="EYE94296.1"/>
    </source>
</evidence>
<dbReference type="PANTHER" id="PTHR47843">
    <property type="entry name" value="BTB DOMAIN-CONTAINING PROTEIN-RELATED"/>
    <property type="match status" value="1"/>
</dbReference>
<dbReference type="SUPFAM" id="SSF54695">
    <property type="entry name" value="POZ domain"/>
    <property type="match status" value="1"/>
</dbReference>
<accession>A0A017SBV9</accession>
<dbReference type="OrthoDB" id="45365at2759"/>
<dbReference type="PROSITE" id="PS50097">
    <property type="entry name" value="BTB"/>
    <property type="match status" value="1"/>
</dbReference>
<evidence type="ECO:0000256" key="1">
    <source>
        <dbReference type="SAM" id="MobiDB-lite"/>
    </source>
</evidence>
<feature type="region of interest" description="Disordered" evidence="1">
    <location>
        <begin position="1"/>
        <end position="45"/>
    </location>
</feature>
<sequence length="269" mass="31478">MSMFRHSFTVKDEPSKTGRWMRKRHGRHSRHSKLKAQSRSDSLTERPVSSPAVTFVVSSERRFFVGHEHVIARSPYFRSILRDLSMVGAHANKVVELPDEDPEIFSCVLEYLYKGDYYPRLTHNELENAHESKTSDRITSKATILHIRTRDEILRDTVVYCAAEKYGLEDLKQLALRKQGLHVGIPIPIILRSARYAYENTPDSDADLRAHYLVMVIRAREMFKTSGTMEMEMEKGHAWFFDLFVAMCNHIDDMESFWWVLSHYMQDVY</sequence>
<dbReference type="InterPro" id="IPR011333">
    <property type="entry name" value="SKP1/BTB/POZ_sf"/>
</dbReference>
<gene>
    <name evidence="3" type="ORF">EURHEDRAFT_502665</name>
</gene>
<dbReference type="PANTHER" id="PTHR47843:SF7">
    <property type="entry name" value="BTB DOMAIN-CONTAINING PROTEIN"/>
    <property type="match status" value="1"/>
</dbReference>
<dbReference type="AlphaFoldDB" id="A0A017SBV9"/>
<dbReference type="RefSeq" id="XP_040637984.1">
    <property type="nucleotide sequence ID" value="XM_040785780.1"/>
</dbReference>
<evidence type="ECO:0000259" key="2">
    <source>
        <dbReference type="PROSITE" id="PS50097"/>
    </source>
</evidence>